<evidence type="ECO:0000256" key="6">
    <source>
        <dbReference type="ARBA" id="ARBA00023063"/>
    </source>
</evidence>
<evidence type="ECO:0000256" key="3">
    <source>
        <dbReference type="ARBA" id="ARBA00023002"/>
    </source>
</evidence>
<evidence type="ECO:0000313" key="8">
    <source>
        <dbReference type="EMBL" id="OCX25050.1"/>
    </source>
</evidence>
<dbReference type="GO" id="GO:0042128">
    <property type="term" value="P:nitrate assimilation"/>
    <property type="evidence" value="ECO:0007669"/>
    <property type="project" value="UniProtKB-KW"/>
</dbReference>
<protein>
    <submittedName>
        <fullName evidence="8">Nitrite reductase small subunit</fullName>
    </submittedName>
</protein>
<keyword evidence="3" id="KW-0560">Oxidoreductase</keyword>
<dbReference type="InterPro" id="IPR036922">
    <property type="entry name" value="Rieske_2Fe-2S_sf"/>
</dbReference>
<dbReference type="Gene3D" id="2.102.10.10">
    <property type="entry name" value="Rieske [2Fe-2S] iron-sulphur domain"/>
    <property type="match status" value="1"/>
</dbReference>
<evidence type="ECO:0000256" key="1">
    <source>
        <dbReference type="ARBA" id="ARBA00022714"/>
    </source>
</evidence>
<dbReference type="InterPro" id="IPR017941">
    <property type="entry name" value="Rieske_2Fe-2S"/>
</dbReference>
<accession>A0A1C2EDT1</accession>
<dbReference type="PROSITE" id="PS51300">
    <property type="entry name" value="NIRD"/>
    <property type="match status" value="1"/>
</dbReference>
<dbReference type="PANTHER" id="PTHR40562">
    <property type="match status" value="1"/>
</dbReference>
<comment type="caution">
    <text evidence="8">The sequence shown here is derived from an EMBL/GenBank/DDBJ whole genome shotgun (WGS) entry which is preliminary data.</text>
</comment>
<evidence type="ECO:0000259" key="7">
    <source>
        <dbReference type="PROSITE" id="PS51296"/>
    </source>
</evidence>
<sequence length="131" mass="13745">MSQANAAVREMPKAQVWRAVCAREDLVLNSGVVALVGTAQVALFFVASIGGAPQLFAVDNRDPVTGVNVMGRGLVGSLGGDLVIASPLYKQHYRLEDGTCLEDAALRLRTWPVRLVGDAVEVGLGDLGLGD</sequence>
<dbReference type="RefSeq" id="WP_065986825.1">
    <property type="nucleotide sequence ID" value="NZ_MDEN01000052.1"/>
</dbReference>
<dbReference type="OrthoDB" id="516687at2"/>
<dbReference type="SUPFAM" id="SSF50022">
    <property type="entry name" value="ISP domain"/>
    <property type="match status" value="1"/>
</dbReference>
<dbReference type="GO" id="GO:0051537">
    <property type="term" value="F:2 iron, 2 sulfur cluster binding"/>
    <property type="evidence" value="ECO:0007669"/>
    <property type="project" value="UniProtKB-KW"/>
</dbReference>
<dbReference type="CDD" id="cd03529">
    <property type="entry name" value="Rieske_NirD"/>
    <property type="match status" value="1"/>
</dbReference>
<dbReference type="Proteomes" id="UP000095143">
    <property type="component" value="Unassembled WGS sequence"/>
</dbReference>
<dbReference type="GO" id="GO:0008942">
    <property type="term" value="F:nitrite reductase [NAD(P)H] activity"/>
    <property type="evidence" value="ECO:0007669"/>
    <property type="project" value="InterPro"/>
</dbReference>
<dbReference type="EMBL" id="MDEN01000052">
    <property type="protein sequence ID" value="OCX25050.1"/>
    <property type="molecule type" value="Genomic_DNA"/>
</dbReference>
<dbReference type="InterPro" id="IPR017881">
    <property type="entry name" value="NirD"/>
</dbReference>
<evidence type="ECO:0000313" key="9">
    <source>
        <dbReference type="Proteomes" id="UP000095143"/>
    </source>
</evidence>
<dbReference type="AlphaFoldDB" id="A0A1C2EDT1"/>
<keyword evidence="2" id="KW-0479">Metal-binding</keyword>
<dbReference type="PROSITE" id="PS51296">
    <property type="entry name" value="RIESKE"/>
    <property type="match status" value="1"/>
</dbReference>
<dbReference type="GO" id="GO:0046872">
    <property type="term" value="F:metal ion binding"/>
    <property type="evidence" value="ECO:0007669"/>
    <property type="project" value="UniProtKB-KW"/>
</dbReference>
<dbReference type="InterPro" id="IPR012748">
    <property type="entry name" value="Rieske-like_NirD"/>
</dbReference>
<feature type="domain" description="Rieske" evidence="7">
    <location>
        <begin position="18"/>
        <end position="122"/>
    </location>
</feature>
<proteinExistence type="predicted"/>
<gene>
    <name evidence="8" type="ORF">BBI10_03590</name>
</gene>
<keyword evidence="5" id="KW-0411">Iron-sulfur</keyword>
<keyword evidence="6" id="KW-0534">Nitrate assimilation</keyword>
<name>A0A1C2EDT1_9PSED</name>
<evidence type="ECO:0000256" key="5">
    <source>
        <dbReference type="ARBA" id="ARBA00023014"/>
    </source>
</evidence>
<organism evidence="8 9">
    <name type="scientific">Pseudomonas graminis</name>
    <dbReference type="NCBI Taxonomy" id="158627"/>
    <lineage>
        <taxon>Bacteria</taxon>
        <taxon>Pseudomonadati</taxon>
        <taxon>Pseudomonadota</taxon>
        <taxon>Gammaproteobacteria</taxon>
        <taxon>Pseudomonadales</taxon>
        <taxon>Pseudomonadaceae</taxon>
        <taxon>Pseudomonas</taxon>
    </lineage>
</organism>
<dbReference type="NCBIfam" id="TIGR02378">
    <property type="entry name" value="nirD_assim_sml"/>
    <property type="match status" value="1"/>
</dbReference>
<keyword evidence="1" id="KW-0001">2Fe-2S</keyword>
<dbReference type="PANTHER" id="PTHR40562:SF1">
    <property type="entry name" value="NITRITE REDUCTASE (NADH) SMALL SUBUNIT"/>
    <property type="match status" value="1"/>
</dbReference>
<evidence type="ECO:0000256" key="2">
    <source>
        <dbReference type="ARBA" id="ARBA00022723"/>
    </source>
</evidence>
<dbReference type="Pfam" id="PF13806">
    <property type="entry name" value="Rieske_2"/>
    <property type="match status" value="1"/>
</dbReference>
<evidence type="ECO:0000256" key="4">
    <source>
        <dbReference type="ARBA" id="ARBA00023004"/>
    </source>
</evidence>
<reference evidence="8 9" key="1">
    <citation type="submission" date="2016-08" db="EMBL/GenBank/DDBJ databases">
        <title>Whole genome sequence of Pseudomonas graminis strain UASWS1507, a potential biological control agent for agriculture.</title>
        <authorList>
            <person name="Crovadore J."/>
            <person name="Calmin G."/>
            <person name="Chablais R."/>
            <person name="Cochard B."/>
            <person name="Lefort F."/>
        </authorList>
    </citation>
    <scope>NUCLEOTIDE SEQUENCE [LARGE SCALE GENOMIC DNA]</scope>
    <source>
        <strain evidence="8 9">UASWS1507</strain>
    </source>
</reference>
<keyword evidence="4" id="KW-0408">Iron</keyword>